<dbReference type="PANTHER" id="PTHR30327:SF1">
    <property type="entry name" value="UPF0301 PROTEIN YQGE"/>
    <property type="match status" value="1"/>
</dbReference>
<feature type="region of interest" description="Disordered" evidence="3">
    <location>
        <begin position="1"/>
        <end position="24"/>
    </location>
</feature>
<dbReference type="Proteomes" id="UP000198992">
    <property type="component" value="Unassembled WGS sequence"/>
</dbReference>
<evidence type="ECO:0000313" key="4">
    <source>
        <dbReference type="EMBL" id="SED28182.1"/>
    </source>
</evidence>
<evidence type="ECO:0000256" key="1">
    <source>
        <dbReference type="ARBA" id="ARBA00009600"/>
    </source>
</evidence>
<protein>
    <recommendedName>
        <fullName evidence="2">UPF0301 protein SAMN05444164_4320</fullName>
    </recommendedName>
</protein>
<dbReference type="Pfam" id="PF02622">
    <property type="entry name" value="DUF179"/>
    <property type="match status" value="1"/>
</dbReference>
<sequence>MRPEGKTGKTRKTAAGRSPAVGAHATEDGYLDGQMLIAMPVMNDPRFERSVIYMCAHSSEGAMGIIVNRPAGSIDFPGLLVQLDIIEKSDQITLPENAEMMKVMKGGPVDTGRGFVLHSSDFYIQDATLNIDDGISLTATVDILKAIAKGSGPKHAILALGYAGWAPGQLENEIQHNGWLHCDADPELIFGTDVDEKYARALRKIGIEAGMLSNDAGHA</sequence>
<organism evidence="4 5">
    <name type="scientific">Bradyrhizobium erythrophlei</name>
    <dbReference type="NCBI Taxonomy" id="1437360"/>
    <lineage>
        <taxon>Bacteria</taxon>
        <taxon>Pseudomonadati</taxon>
        <taxon>Pseudomonadota</taxon>
        <taxon>Alphaproteobacteria</taxon>
        <taxon>Hyphomicrobiales</taxon>
        <taxon>Nitrobacteraceae</taxon>
        <taxon>Bradyrhizobium</taxon>
    </lineage>
</organism>
<dbReference type="NCBIfam" id="NF001266">
    <property type="entry name" value="PRK00228.1-1"/>
    <property type="match status" value="1"/>
</dbReference>
<name>A0A1H4ZDE0_9BRAD</name>
<evidence type="ECO:0000313" key="5">
    <source>
        <dbReference type="Proteomes" id="UP000198992"/>
    </source>
</evidence>
<dbReference type="HAMAP" id="MF_00758">
    <property type="entry name" value="UPF0301"/>
    <property type="match status" value="1"/>
</dbReference>
<dbReference type="InterPro" id="IPR003774">
    <property type="entry name" value="AlgH-like"/>
</dbReference>
<proteinExistence type="inferred from homology"/>
<dbReference type="SUPFAM" id="SSF143456">
    <property type="entry name" value="VC0467-like"/>
    <property type="match status" value="1"/>
</dbReference>
<dbReference type="Gene3D" id="3.40.1740.10">
    <property type="entry name" value="VC0467-like"/>
    <property type="match status" value="1"/>
</dbReference>
<reference evidence="4 5" key="1">
    <citation type="submission" date="2016-10" db="EMBL/GenBank/DDBJ databases">
        <authorList>
            <person name="de Groot N.N."/>
        </authorList>
    </citation>
    <scope>NUCLEOTIDE SEQUENCE [LARGE SCALE GENOMIC DNA]</scope>
    <source>
        <strain evidence="4 5">MT12</strain>
    </source>
</reference>
<dbReference type="EMBL" id="FNTH01000001">
    <property type="protein sequence ID" value="SED28182.1"/>
    <property type="molecule type" value="Genomic_DNA"/>
</dbReference>
<accession>A0A1H4ZDE0</accession>
<dbReference type="OrthoDB" id="9807486at2"/>
<evidence type="ECO:0000256" key="3">
    <source>
        <dbReference type="SAM" id="MobiDB-lite"/>
    </source>
</evidence>
<gene>
    <name evidence="4" type="ORF">SAMN05444164_4320</name>
</gene>
<dbReference type="AlphaFoldDB" id="A0A1H4ZDE0"/>
<evidence type="ECO:0000256" key="2">
    <source>
        <dbReference type="HAMAP-Rule" id="MF_00758"/>
    </source>
</evidence>
<dbReference type="PANTHER" id="PTHR30327">
    <property type="entry name" value="UNCHARACTERIZED PROTEIN YQGE"/>
    <property type="match status" value="1"/>
</dbReference>
<comment type="similarity">
    <text evidence="1 2">Belongs to the UPF0301 (AlgH) family.</text>
</comment>
<dbReference type="GO" id="GO:0005829">
    <property type="term" value="C:cytosol"/>
    <property type="evidence" value="ECO:0007669"/>
    <property type="project" value="TreeGrafter"/>
</dbReference>
<dbReference type="RefSeq" id="WP_092118866.1">
    <property type="nucleotide sequence ID" value="NZ_FNTH01000001.1"/>
</dbReference>
<dbReference type="NCBIfam" id="NF001268">
    <property type="entry name" value="PRK00228.1-4"/>
    <property type="match status" value="1"/>
</dbReference>